<name>A0ABQ7AJF5_BRACR</name>
<comment type="caution">
    <text evidence="1">The sequence shown here is derived from an EMBL/GenBank/DDBJ whole genome shotgun (WGS) entry which is preliminary data.</text>
</comment>
<sequence>MIFFRPDSVWVSWFKEVILKGSSHNYWTTKLSTAYSWLANKLLKMKNVVYPLIRLQLQNGATARFWYDNWSPFGCLHDYLHASNSRFGIPANATVASLYMNGAWRLPPARSDHQLQLISYLTTVQLTYDHDCYLWEMEGKIMQKFETWKVYHYLRGNIDTVNWAPAVWSSKSIPRQSFHSCFALWSLVAAKCRLQLVRSSQLDDQSSTTKIVKAPYSACMEVGVVLDLEGEKSAASFQHLQVSKLEIGSKASETLTPPSLQRCCNSGSLDCFTDRSVTLPTVSPSFLGLSPFGTGSPFILTWVSNWFFIMFSNSWAGT</sequence>
<proteinExistence type="predicted"/>
<dbReference type="Proteomes" id="UP000266723">
    <property type="component" value="Unassembled WGS sequence"/>
</dbReference>
<gene>
    <name evidence="1" type="ORF">DY000_02052596</name>
</gene>
<keyword evidence="2" id="KW-1185">Reference proteome</keyword>
<evidence type="ECO:0008006" key="3">
    <source>
        <dbReference type="Google" id="ProtNLM"/>
    </source>
</evidence>
<evidence type="ECO:0000313" key="1">
    <source>
        <dbReference type="EMBL" id="KAF3497829.1"/>
    </source>
</evidence>
<evidence type="ECO:0000313" key="2">
    <source>
        <dbReference type="Proteomes" id="UP000266723"/>
    </source>
</evidence>
<organism evidence="1 2">
    <name type="scientific">Brassica cretica</name>
    <name type="common">Mustard</name>
    <dbReference type="NCBI Taxonomy" id="69181"/>
    <lineage>
        <taxon>Eukaryota</taxon>
        <taxon>Viridiplantae</taxon>
        <taxon>Streptophyta</taxon>
        <taxon>Embryophyta</taxon>
        <taxon>Tracheophyta</taxon>
        <taxon>Spermatophyta</taxon>
        <taxon>Magnoliopsida</taxon>
        <taxon>eudicotyledons</taxon>
        <taxon>Gunneridae</taxon>
        <taxon>Pentapetalae</taxon>
        <taxon>rosids</taxon>
        <taxon>malvids</taxon>
        <taxon>Brassicales</taxon>
        <taxon>Brassicaceae</taxon>
        <taxon>Brassiceae</taxon>
        <taxon>Brassica</taxon>
    </lineage>
</organism>
<protein>
    <recommendedName>
        <fullName evidence="3">Reverse transcriptase zinc-binding domain-containing protein</fullName>
    </recommendedName>
</protein>
<accession>A0ABQ7AJF5</accession>
<dbReference type="EMBL" id="QGKV02002055">
    <property type="protein sequence ID" value="KAF3497829.1"/>
    <property type="molecule type" value="Genomic_DNA"/>
</dbReference>
<reference evidence="1 2" key="1">
    <citation type="journal article" date="2020" name="BMC Genomics">
        <title>Intraspecific diversification of the crop wild relative Brassica cretica Lam. using demographic model selection.</title>
        <authorList>
            <person name="Kioukis A."/>
            <person name="Michalopoulou V.A."/>
            <person name="Briers L."/>
            <person name="Pirintsos S."/>
            <person name="Studholme D.J."/>
            <person name="Pavlidis P."/>
            <person name="Sarris P.F."/>
        </authorList>
    </citation>
    <scope>NUCLEOTIDE SEQUENCE [LARGE SCALE GENOMIC DNA]</scope>
    <source>
        <strain evidence="2">cv. PFS-1207/04</strain>
    </source>
</reference>